<feature type="transmembrane region" description="Helical" evidence="1">
    <location>
        <begin position="6"/>
        <end position="27"/>
    </location>
</feature>
<feature type="transmembrane region" description="Helical" evidence="1">
    <location>
        <begin position="170"/>
        <end position="191"/>
    </location>
</feature>
<comment type="caution">
    <text evidence="3">The sequence shown here is derived from an EMBL/GenBank/DDBJ whole genome shotgun (WGS) entry which is preliminary data.</text>
</comment>
<dbReference type="InterPro" id="IPR046675">
    <property type="entry name" value="DUF6545"/>
</dbReference>
<evidence type="ECO:0000313" key="4">
    <source>
        <dbReference type="Proteomes" id="UP001551695"/>
    </source>
</evidence>
<organism evidence="3 4">
    <name type="scientific">Nocardia aurea</name>
    <dbReference type="NCBI Taxonomy" id="2144174"/>
    <lineage>
        <taxon>Bacteria</taxon>
        <taxon>Bacillati</taxon>
        <taxon>Actinomycetota</taxon>
        <taxon>Actinomycetes</taxon>
        <taxon>Mycobacteriales</taxon>
        <taxon>Nocardiaceae</taxon>
        <taxon>Nocardia</taxon>
    </lineage>
</organism>
<sequence length="358" mass="38682">MTGVPVLPVLVITGYAIVVTILRWFFVRDSAVDRLINRALGLAGVGMLIGLATTSSAVPVVVGHVSAITGFFTTSAIYGVARMLDGGSGPDARRRQRRYDLVALGGAVSAVLVNMAVVVHLIPVEISSRWHSICSAGSGLPLAVSGFLLMRASLREFRSADTPMGERVAYGALIGVGVFWACYAAILLVRYRWGVPPDDPGKVWALAGFTSLAVITTLLAIPLARIAAVRFGWDRDSRDCRRLRPLWAALTDAVPHVALAPDDTPREPAERRYRMAIEIRDALLHLRRQADGDHDDDIGRRALEMLRGAELGLPARSSADSHDVELRHLLALADRWPEAESAYIATDRSGLSAVPGNR</sequence>
<name>A0ABV3FPV1_9NOCA</name>
<keyword evidence="1" id="KW-1133">Transmembrane helix</keyword>
<feature type="transmembrane region" description="Helical" evidence="1">
    <location>
        <begin position="130"/>
        <end position="149"/>
    </location>
</feature>
<dbReference type="Proteomes" id="UP001551695">
    <property type="component" value="Unassembled WGS sequence"/>
</dbReference>
<protein>
    <submittedName>
        <fullName evidence="3">DUF6545 domain-containing protein</fullName>
    </submittedName>
</protein>
<evidence type="ECO:0000256" key="1">
    <source>
        <dbReference type="SAM" id="Phobius"/>
    </source>
</evidence>
<dbReference type="EMBL" id="JBFAKC010000003">
    <property type="protein sequence ID" value="MEV0707449.1"/>
    <property type="molecule type" value="Genomic_DNA"/>
</dbReference>
<feature type="transmembrane region" description="Helical" evidence="1">
    <location>
        <begin position="64"/>
        <end position="81"/>
    </location>
</feature>
<gene>
    <name evidence="3" type="ORF">AB0I48_07810</name>
</gene>
<proteinExistence type="predicted"/>
<evidence type="ECO:0000259" key="2">
    <source>
        <dbReference type="Pfam" id="PF20182"/>
    </source>
</evidence>
<evidence type="ECO:0000313" key="3">
    <source>
        <dbReference type="EMBL" id="MEV0707449.1"/>
    </source>
</evidence>
<dbReference type="Pfam" id="PF20182">
    <property type="entry name" value="DUF6545"/>
    <property type="match status" value="1"/>
</dbReference>
<reference evidence="3 4" key="1">
    <citation type="submission" date="2024-06" db="EMBL/GenBank/DDBJ databases">
        <title>The Natural Products Discovery Center: Release of the First 8490 Sequenced Strains for Exploring Actinobacteria Biosynthetic Diversity.</title>
        <authorList>
            <person name="Kalkreuter E."/>
            <person name="Kautsar S.A."/>
            <person name="Yang D."/>
            <person name="Bader C.D."/>
            <person name="Teijaro C.N."/>
            <person name="Fluegel L."/>
            <person name="Davis C.M."/>
            <person name="Simpson J.R."/>
            <person name="Lauterbach L."/>
            <person name="Steele A.D."/>
            <person name="Gui C."/>
            <person name="Meng S."/>
            <person name="Li G."/>
            <person name="Viehrig K."/>
            <person name="Ye F."/>
            <person name="Su P."/>
            <person name="Kiefer A.F."/>
            <person name="Nichols A."/>
            <person name="Cepeda A.J."/>
            <person name="Yan W."/>
            <person name="Fan B."/>
            <person name="Jiang Y."/>
            <person name="Adhikari A."/>
            <person name="Zheng C.-J."/>
            <person name="Schuster L."/>
            <person name="Cowan T.M."/>
            <person name="Smanski M.J."/>
            <person name="Chevrette M.G."/>
            <person name="De Carvalho L.P.S."/>
            <person name="Shen B."/>
        </authorList>
    </citation>
    <scope>NUCLEOTIDE SEQUENCE [LARGE SCALE GENOMIC DNA]</scope>
    <source>
        <strain evidence="3 4">NPDC050403</strain>
    </source>
</reference>
<feature type="transmembrane region" description="Helical" evidence="1">
    <location>
        <begin position="39"/>
        <end position="58"/>
    </location>
</feature>
<feature type="domain" description="DUF6545" evidence="2">
    <location>
        <begin position="233"/>
        <end position="301"/>
    </location>
</feature>
<keyword evidence="1" id="KW-0472">Membrane</keyword>
<accession>A0ABV3FPV1</accession>
<feature type="transmembrane region" description="Helical" evidence="1">
    <location>
        <begin position="101"/>
        <end position="124"/>
    </location>
</feature>
<keyword evidence="4" id="KW-1185">Reference proteome</keyword>
<keyword evidence="1" id="KW-0812">Transmembrane</keyword>
<dbReference type="RefSeq" id="WP_357781262.1">
    <property type="nucleotide sequence ID" value="NZ_JBFAKC010000003.1"/>
</dbReference>
<feature type="transmembrane region" description="Helical" evidence="1">
    <location>
        <begin position="203"/>
        <end position="228"/>
    </location>
</feature>